<name>A0AAV2I2Q1_LYMST</name>
<reference evidence="5 6" key="1">
    <citation type="submission" date="2024-04" db="EMBL/GenBank/DDBJ databases">
        <authorList>
            <consortium name="Genoscope - CEA"/>
            <person name="William W."/>
        </authorList>
    </citation>
    <scope>NUCLEOTIDE SEQUENCE [LARGE SCALE GENOMIC DNA]</scope>
</reference>
<keyword evidence="3" id="KW-1133">Transmembrane helix</keyword>
<dbReference type="EMBL" id="CAXITT010000381">
    <property type="protein sequence ID" value="CAL1540414.1"/>
    <property type="molecule type" value="Genomic_DNA"/>
</dbReference>
<proteinExistence type="predicted"/>
<keyword evidence="2" id="KW-0325">Glycoprotein</keyword>
<dbReference type="InterPro" id="IPR031424">
    <property type="entry name" value="QVR-like"/>
</dbReference>
<evidence type="ECO:0000256" key="3">
    <source>
        <dbReference type="SAM" id="Phobius"/>
    </source>
</evidence>
<keyword evidence="1 4" id="KW-0732">Signal</keyword>
<evidence type="ECO:0000256" key="2">
    <source>
        <dbReference type="ARBA" id="ARBA00023180"/>
    </source>
</evidence>
<dbReference type="GO" id="GO:0032222">
    <property type="term" value="P:regulation of synaptic transmission, cholinergic"/>
    <property type="evidence" value="ECO:0007669"/>
    <property type="project" value="InterPro"/>
</dbReference>
<accession>A0AAV2I2Q1</accession>
<dbReference type="Proteomes" id="UP001497497">
    <property type="component" value="Unassembled WGS sequence"/>
</dbReference>
<evidence type="ECO:0000256" key="1">
    <source>
        <dbReference type="ARBA" id="ARBA00022729"/>
    </source>
</evidence>
<feature type="chain" id="PRO_5043976847" description="Protein sleepless" evidence="4">
    <location>
        <begin position="37"/>
        <end position="168"/>
    </location>
</feature>
<keyword evidence="3" id="KW-0472">Membrane</keyword>
<dbReference type="PANTHER" id="PTHR38332:SF2">
    <property type="entry name" value="PROTEIN QUIVER"/>
    <property type="match status" value="1"/>
</dbReference>
<dbReference type="Pfam" id="PF17064">
    <property type="entry name" value="QVR"/>
    <property type="match status" value="1"/>
</dbReference>
<evidence type="ECO:0000313" key="6">
    <source>
        <dbReference type="Proteomes" id="UP001497497"/>
    </source>
</evidence>
<feature type="signal peptide" evidence="4">
    <location>
        <begin position="1"/>
        <end position="36"/>
    </location>
</feature>
<keyword evidence="6" id="KW-1185">Reference proteome</keyword>
<keyword evidence="3" id="KW-0812">Transmembrane</keyword>
<dbReference type="PANTHER" id="PTHR38332">
    <property type="entry name" value="PROTEIN CBG11604"/>
    <property type="match status" value="1"/>
</dbReference>
<sequence>MTDVYNMASQIHGVMCLADVLFVSVILGLLCNAVDAIDCYKCTSIDGGTQECEDEFDRGMTTIRFIERGCSYGLFKGTHCIKFKGEKEDGTKILVRDCSDSDWGSHCGDIRFLFGEEQTKIYGCLEACKHDGCNGARAHAPISLLVLGLLPAIAIVTLVASHARTTLT</sequence>
<dbReference type="AlphaFoldDB" id="A0AAV2I2Q1"/>
<gene>
    <name evidence="5" type="ORF">GSLYS_00014063001</name>
</gene>
<feature type="transmembrane region" description="Helical" evidence="3">
    <location>
        <begin position="138"/>
        <end position="160"/>
    </location>
</feature>
<evidence type="ECO:0000313" key="5">
    <source>
        <dbReference type="EMBL" id="CAL1540414.1"/>
    </source>
</evidence>
<dbReference type="GO" id="GO:0030431">
    <property type="term" value="P:sleep"/>
    <property type="evidence" value="ECO:0007669"/>
    <property type="project" value="InterPro"/>
</dbReference>
<evidence type="ECO:0008006" key="7">
    <source>
        <dbReference type="Google" id="ProtNLM"/>
    </source>
</evidence>
<evidence type="ECO:0000256" key="4">
    <source>
        <dbReference type="SAM" id="SignalP"/>
    </source>
</evidence>
<protein>
    <recommendedName>
        <fullName evidence="7">Protein sleepless</fullName>
    </recommendedName>
</protein>
<organism evidence="5 6">
    <name type="scientific">Lymnaea stagnalis</name>
    <name type="common">Great pond snail</name>
    <name type="synonym">Helix stagnalis</name>
    <dbReference type="NCBI Taxonomy" id="6523"/>
    <lineage>
        <taxon>Eukaryota</taxon>
        <taxon>Metazoa</taxon>
        <taxon>Spiralia</taxon>
        <taxon>Lophotrochozoa</taxon>
        <taxon>Mollusca</taxon>
        <taxon>Gastropoda</taxon>
        <taxon>Heterobranchia</taxon>
        <taxon>Euthyneura</taxon>
        <taxon>Panpulmonata</taxon>
        <taxon>Hygrophila</taxon>
        <taxon>Lymnaeoidea</taxon>
        <taxon>Lymnaeidae</taxon>
        <taxon>Lymnaea</taxon>
    </lineage>
</organism>
<comment type="caution">
    <text evidence="5">The sequence shown here is derived from an EMBL/GenBank/DDBJ whole genome shotgun (WGS) entry which is preliminary data.</text>
</comment>